<gene>
    <name evidence="9" type="ORF">EY643_12235</name>
</gene>
<feature type="transmembrane region" description="Helical" evidence="8">
    <location>
        <begin position="12"/>
        <end position="31"/>
    </location>
</feature>
<dbReference type="PANTHER" id="PTHR32063">
    <property type="match status" value="1"/>
</dbReference>
<dbReference type="GO" id="GO:0008324">
    <property type="term" value="F:monoatomic cation transmembrane transporter activity"/>
    <property type="evidence" value="ECO:0007669"/>
    <property type="project" value="InterPro"/>
</dbReference>
<evidence type="ECO:0000256" key="5">
    <source>
        <dbReference type="ARBA" id="ARBA00022692"/>
    </source>
</evidence>
<name>A0A5P9NKR4_9GAMM</name>
<dbReference type="Gene3D" id="3.30.70.1440">
    <property type="entry name" value="Multidrug efflux transporter AcrB pore domain"/>
    <property type="match status" value="1"/>
</dbReference>
<dbReference type="Proteomes" id="UP000326287">
    <property type="component" value="Chromosome"/>
</dbReference>
<dbReference type="GO" id="GO:0005886">
    <property type="term" value="C:plasma membrane"/>
    <property type="evidence" value="ECO:0007669"/>
    <property type="project" value="UniProtKB-SubCell"/>
</dbReference>
<dbReference type="GO" id="GO:0042910">
    <property type="term" value="F:xenobiotic transmembrane transporter activity"/>
    <property type="evidence" value="ECO:0007669"/>
    <property type="project" value="TreeGrafter"/>
</dbReference>
<dbReference type="SUPFAM" id="SSF82866">
    <property type="entry name" value="Multidrug efflux transporter AcrB transmembrane domain"/>
    <property type="match status" value="2"/>
</dbReference>
<comment type="similarity">
    <text evidence="2">Belongs to the resistance-nodulation-cell division (RND) (TC 2.A.6) family.</text>
</comment>
<dbReference type="EMBL" id="CP036422">
    <property type="protein sequence ID" value="QFU76367.1"/>
    <property type="molecule type" value="Genomic_DNA"/>
</dbReference>
<dbReference type="InterPro" id="IPR027463">
    <property type="entry name" value="AcrB_DN_DC_subdom"/>
</dbReference>
<accession>A0A5P9NKR4</accession>
<organism evidence="9 10">
    <name type="scientific">Halioglobus maricola</name>
    <dbReference type="NCBI Taxonomy" id="2601894"/>
    <lineage>
        <taxon>Bacteria</taxon>
        <taxon>Pseudomonadati</taxon>
        <taxon>Pseudomonadota</taxon>
        <taxon>Gammaproteobacteria</taxon>
        <taxon>Cellvibrionales</taxon>
        <taxon>Halieaceae</taxon>
        <taxon>Halioglobus</taxon>
    </lineage>
</organism>
<keyword evidence="10" id="KW-1185">Reference proteome</keyword>
<dbReference type="SUPFAM" id="SSF82714">
    <property type="entry name" value="Multidrug efflux transporter AcrB TolC docking domain, DN and DC subdomains"/>
    <property type="match status" value="2"/>
</dbReference>
<feature type="transmembrane region" description="Helical" evidence="8">
    <location>
        <begin position="481"/>
        <end position="507"/>
    </location>
</feature>
<dbReference type="PANTHER" id="PTHR32063:SF24">
    <property type="entry name" value="CATION EFFLUX SYSTEM (ACRB_ACRD_ACRF FAMILY)"/>
    <property type="match status" value="1"/>
</dbReference>
<dbReference type="Gene3D" id="3.30.70.1320">
    <property type="entry name" value="Multidrug efflux transporter AcrB pore domain like"/>
    <property type="match status" value="1"/>
</dbReference>
<dbReference type="SUPFAM" id="SSF82693">
    <property type="entry name" value="Multidrug efflux transporter AcrB pore domain, PN1, PN2, PC1 and PC2 subdomains"/>
    <property type="match status" value="3"/>
</dbReference>
<dbReference type="NCBIfam" id="TIGR00914">
    <property type="entry name" value="2A0601"/>
    <property type="match status" value="1"/>
</dbReference>
<evidence type="ECO:0000256" key="3">
    <source>
        <dbReference type="ARBA" id="ARBA00022448"/>
    </source>
</evidence>
<keyword evidence="4" id="KW-1003">Cell membrane</keyword>
<dbReference type="Gene3D" id="1.20.1640.10">
    <property type="entry name" value="Multidrug efflux transporter AcrB transmembrane domain"/>
    <property type="match status" value="2"/>
</dbReference>
<dbReference type="AlphaFoldDB" id="A0A5P9NKR4"/>
<dbReference type="OrthoDB" id="9758757at2"/>
<dbReference type="PRINTS" id="PR00702">
    <property type="entry name" value="ACRIFLAVINRP"/>
</dbReference>
<keyword evidence="5 8" id="KW-0812">Transmembrane</keyword>
<comment type="subcellular location">
    <subcellularLocation>
        <location evidence="1">Cell membrane</location>
        <topology evidence="1">Multi-pass membrane protein</topology>
    </subcellularLocation>
</comment>
<evidence type="ECO:0000313" key="10">
    <source>
        <dbReference type="Proteomes" id="UP000326287"/>
    </source>
</evidence>
<evidence type="ECO:0000256" key="7">
    <source>
        <dbReference type="ARBA" id="ARBA00023136"/>
    </source>
</evidence>
<feature type="transmembrane region" description="Helical" evidence="8">
    <location>
        <begin position="900"/>
        <end position="920"/>
    </location>
</feature>
<feature type="transmembrane region" description="Helical" evidence="8">
    <location>
        <begin position="536"/>
        <end position="555"/>
    </location>
</feature>
<keyword evidence="6 8" id="KW-1133">Transmembrane helix</keyword>
<dbReference type="Gene3D" id="3.30.2090.10">
    <property type="entry name" value="Multidrug efflux transporter AcrB TolC docking domain, DN and DC subdomains"/>
    <property type="match status" value="2"/>
</dbReference>
<protein>
    <submittedName>
        <fullName evidence="9">CusA/CzcA family heavy metal efflux RND transporter</fullName>
    </submittedName>
</protein>
<dbReference type="RefSeq" id="WP_153239510.1">
    <property type="nucleotide sequence ID" value="NZ_CP036422.1"/>
</dbReference>
<reference evidence="9 10" key="1">
    <citation type="submission" date="2019-02" db="EMBL/GenBank/DDBJ databases">
        <authorList>
            <person name="Li S.-H."/>
        </authorList>
    </citation>
    <scope>NUCLEOTIDE SEQUENCE [LARGE SCALE GENOMIC DNA]</scope>
    <source>
        <strain evidence="9 10">IMCC14385</strain>
    </source>
</reference>
<feature type="transmembrane region" description="Helical" evidence="8">
    <location>
        <begin position="350"/>
        <end position="383"/>
    </location>
</feature>
<evidence type="ECO:0000313" key="9">
    <source>
        <dbReference type="EMBL" id="QFU76367.1"/>
    </source>
</evidence>
<feature type="transmembrane region" description="Helical" evidence="8">
    <location>
        <begin position="971"/>
        <end position="992"/>
    </location>
</feature>
<evidence type="ECO:0000256" key="8">
    <source>
        <dbReference type="SAM" id="Phobius"/>
    </source>
</evidence>
<feature type="transmembrane region" description="Helical" evidence="8">
    <location>
        <begin position="875"/>
        <end position="894"/>
    </location>
</feature>
<sequence length="1046" mass="112731">MIDALIQFSIARRWLVVFLVAIVAAVGVWNYQKLPIDAVPDITNVQVQINTEAPGYSPLEVEQRITYLVELAITGLPLVEQTRSISRYALSQVTVVFEKGTDIYFARNLINERLQQAKSEMPSGIEPVMGPVATGLGEIFHYAVKAEPGARQDNGEPYDAMALRTLQDWVIRPQLRLVPGVTEINTIGGYEKEFHITPDPAGLLAYGLTFDDLVDALPKNNANVGAGYIEKNGEQYLIRAPGQVSDIASIESVIVAHRDNVPITISDVADVGFGKQLRTGAATLDGKETVLGTAVMLLGANSRTVSAAVAEKLSEINKTLPEGVTAEPVYDRTVLVDKTITTVQTNLLEGAVLVVVVLLVMLGNVRAALLTAMVIPLSMLMLMSGMVETKVSANLMSLGALDFGLIVDGAVIIVENCILRLSERQQHLGRLLKLEERLQTVFTATREVFTPSLISVLVVILVNLPILALTGVEGKMFTPMAMAVIMALVSALILSLTFVPAAVALLLTGHIKEKDNAIVRGAKSLYLPTLTAALKFRLPVFLSAVLFVLGCGWLATRMGAEFIPNLDEGDVAIQALRIPGTSLTQSLEMQFQLERAILELPEVKTYFSRVGTAEVASDPMGPNISDGYVMLKDREEWPDPDKSKTQLLEDIDEKLAQLPGNAFEISQPIQLRFNELISGVRSDLGVKVFGDDLGQLLRSGNEIAEVINSIDGAEGVKVEQVSGLPILSIEADRPSLYRYGLNVADVQEVIAAATGGEDAGLVFEGDRRFSIVVRLSERLRSDLRTLERLPIPLPRGGYVPLGEVATVKLAPGANQISRENGKRRLVVSTNVRNRDLAGFVAEVQQQVEEQVKIPPGYWLSYGGTFEQLESASKRLSLLVPVTLVMIFALLMMTFGSAKDAVLVFSGVPLALTGGVISLWLRDIPLSITAGVGFITLCGVSVLTGVMMVSAFRDGLASGKDIDASIHDGAMLRLRPILMVALVAALGFLPMALNTSTGAEVQRPLATVVIGGIMSSTLLTLVVLPGLYRMAYRKPKAATVSTELAST</sequence>
<evidence type="ECO:0000256" key="2">
    <source>
        <dbReference type="ARBA" id="ARBA00010942"/>
    </source>
</evidence>
<proteinExistence type="inferred from homology"/>
<dbReference type="InterPro" id="IPR004763">
    <property type="entry name" value="CusA-like"/>
</dbReference>
<evidence type="ECO:0000256" key="6">
    <source>
        <dbReference type="ARBA" id="ARBA00022989"/>
    </source>
</evidence>
<dbReference type="Pfam" id="PF00873">
    <property type="entry name" value="ACR_tran"/>
    <property type="match status" value="1"/>
</dbReference>
<feature type="transmembrane region" description="Helical" evidence="8">
    <location>
        <begin position="1004"/>
        <end position="1027"/>
    </location>
</feature>
<dbReference type="KEGG" id="halc:EY643_12235"/>
<evidence type="ECO:0000256" key="4">
    <source>
        <dbReference type="ARBA" id="ARBA00022475"/>
    </source>
</evidence>
<feature type="transmembrane region" description="Helical" evidence="8">
    <location>
        <begin position="927"/>
        <end position="951"/>
    </location>
</feature>
<feature type="transmembrane region" description="Helical" evidence="8">
    <location>
        <begin position="448"/>
        <end position="469"/>
    </location>
</feature>
<feature type="transmembrane region" description="Helical" evidence="8">
    <location>
        <begin position="395"/>
        <end position="414"/>
    </location>
</feature>
<keyword evidence="3" id="KW-0813">Transport</keyword>
<keyword evidence="7 8" id="KW-0472">Membrane</keyword>
<dbReference type="InterPro" id="IPR001036">
    <property type="entry name" value="Acrflvin-R"/>
</dbReference>
<dbReference type="Gene3D" id="3.30.70.1430">
    <property type="entry name" value="Multidrug efflux transporter AcrB pore domain"/>
    <property type="match status" value="2"/>
</dbReference>
<evidence type="ECO:0000256" key="1">
    <source>
        <dbReference type="ARBA" id="ARBA00004651"/>
    </source>
</evidence>